<gene>
    <name evidence="1" type="primary">NMD2_2</name>
    <name evidence="1" type="ORF">DSO57_1003613</name>
</gene>
<accession>A0ACC2TW56</accession>
<protein>
    <submittedName>
        <fullName evidence="1">mRNA decay protein</fullName>
    </submittedName>
</protein>
<proteinExistence type="predicted"/>
<keyword evidence="2" id="KW-1185">Reference proteome</keyword>
<name>A0ACC2TW56_9FUNG</name>
<evidence type="ECO:0000313" key="2">
    <source>
        <dbReference type="Proteomes" id="UP001165960"/>
    </source>
</evidence>
<comment type="caution">
    <text evidence="1">The sequence shown here is derived from an EMBL/GenBank/DDBJ whole genome shotgun (WGS) entry which is preliminary data.</text>
</comment>
<reference evidence="1" key="1">
    <citation type="submission" date="2022-04" db="EMBL/GenBank/DDBJ databases">
        <title>Genome of the entomopathogenic fungus Entomophthora muscae.</title>
        <authorList>
            <person name="Elya C."/>
            <person name="Lovett B.R."/>
            <person name="Lee E."/>
            <person name="Macias A.M."/>
            <person name="Hajek A.E."/>
            <person name="De Bivort B.L."/>
            <person name="Kasson M.T."/>
            <person name="De Fine Licht H.H."/>
            <person name="Stajich J.E."/>
        </authorList>
    </citation>
    <scope>NUCLEOTIDE SEQUENCE</scope>
    <source>
        <strain evidence="1">Berkeley</strain>
    </source>
</reference>
<sequence length="138" mass="15335">MAIPSDSSLVINTLNKQKAEKVEQQQLKEIVLSLEENLDHEAERDFEQDLAKQGVRLIHPKARPLIKTNKATESNTLRASDFGLKSRDPRVGVKPAAIRPPDQPSECVSEVHVESFPPLSLPPTILSRSRGRGKDARP</sequence>
<dbReference type="EMBL" id="QTSX02002138">
    <property type="protein sequence ID" value="KAJ9078755.1"/>
    <property type="molecule type" value="Genomic_DNA"/>
</dbReference>
<dbReference type="Proteomes" id="UP001165960">
    <property type="component" value="Unassembled WGS sequence"/>
</dbReference>
<evidence type="ECO:0000313" key="1">
    <source>
        <dbReference type="EMBL" id="KAJ9078755.1"/>
    </source>
</evidence>
<organism evidence="1 2">
    <name type="scientific">Entomophthora muscae</name>
    <dbReference type="NCBI Taxonomy" id="34485"/>
    <lineage>
        <taxon>Eukaryota</taxon>
        <taxon>Fungi</taxon>
        <taxon>Fungi incertae sedis</taxon>
        <taxon>Zoopagomycota</taxon>
        <taxon>Entomophthoromycotina</taxon>
        <taxon>Entomophthoromycetes</taxon>
        <taxon>Entomophthorales</taxon>
        <taxon>Entomophthoraceae</taxon>
        <taxon>Entomophthora</taxon>
    </lineage>
</organism>